<evidence type="ECO:0000313" key="1">
    <source>
        <dbReference type="EMBL" id="MPM62691.1"/>
    </source>
</evidence>
<protein>
    <submittedName>
        <fullName evidence="1">Uncharacterized protein</fullName>
    </submittedName>
</protein>
<dbReference type="Gene3D" id="3.30.830.10">
    <property type="entry name" value="Metalloenzyme, LuxS/M16 peptidase-like"/>
    <property type="match status" value="1"/>
</dbReference>
<dbReference type="SUPFAM" id="SSF63411">
    <property type="entry name" value="LuxS/MPP-like metallohydrolase"/>
    <property type="match status" value="1"/>
</dbReference>
<proteinExistence type="predicted"/>
<gene>
    <name evidence="1" type="ORF">SDC9_109568</name>
</gene>
<accession>A0A645BDG8</accession>
<sequence>MLSLILLEATKKYTTRRLLDIECEYLYNINIGASTSQSGNYQLLRLDTTFLNEKYTESGMTEKSFQFFLDFIFNPNVENGKFDTQTFNNAKNILKEDIESFFEALKYRNSNIFDFFFVNSLEGLIRKYDRDSNFTKGAIANLLNAFAKYTIVSFDKLDLKADFSQPIQINYSSNSYLRKYSDEQSFQIVKDILKSQE</sequence>
<organism evidence="1">
    <name type="scientific">bioreactor metagenome</name>
    <dbReference type="NCBI Taxonomy" id="1076179"/>
    <lineage>
        <taxon>unclassified sequences</taxon>
        <taxon>metagenomes</taxon>
        <taxon>ecological metagenomes</taxon>
    </lineage>
</organism>
<dbReference type="EMBL" id="VSSQ01018998">
    <property type="protein sequence ID" value="MPM62691.1"/>
    <property type="molecule type" value="Genomic_DNA"/>
</dbReference>
<dbReference type="InterPro" id="IPR011249">
    <property type="entry name" value="Metalloenz_LuxS/M16"/>
</dbReference>
<comment type="caution">
    <text evidence="1">The sequence shown here is derived from an EMBL/GenBank/DDBJ whole genome shotgun (WGS) entry which is preliminary data.</text>
</comment>
<reference evidence="1" key="1">
    <citation type="submission" date="2019-08" db="EMBL/GenBank/DDBJ databases">
        <authorList>
            <person name="Kucharzyk K."/>
            <person name="Murdoch R.W."/>
            <person name="Higgins S."/>
            <person name="Loffler F."/>
        </authorList>
    </citation>
    <scope>NUCLEOTIDE SEQUENCE</scope>
</reference>
<dbReference type="GO" id="GO:0046872">
    <property type="term" value="F:metal ion binding"/>
    <property type="evidence" value="ECO:0007669"/>
    <property type="project" value="InterPro"/>
</dbReference>
<dbReference type="AlphaFoldDB" id="A0A645BDG8"/>
<name>A0A645BDG8_9ZZZZ</name>